<evidence type="ECO:0000259" key="20">
    <source>
        <dbReference type="PROSITE" id="PS50885"/>
    </source>
</evidence>
<feature type="modified residue" description="4-aspartylphosphate" evidence="16">
    <location>
        <position position="853"/>
    </location>
</feature>
<dbReference type="Gene3D" id="3.30.450.40">
    <property type="match status" value="1"/>
</dbReference>
<feature type="domain" description="Response regulatory" evidence="19">
    <location>
        <begin position="804"/>
        <end position="920"/>
    </location>
</feature>
<keyword evidence="9 21" id="KW-0418">Kinase</keyword>
<keyword evidence="8" id="KW-0547">Nucleotide-binding</keyword>
<evidence type="ECO:0000256" key="15">
    <source>
        <dbReference type="ARBA" id="ARBA00068150"/>
    </source>
</evidence>
<dbReference type="InterPro" id="IPR003018">
    <property type="entry name" value="GAF"/>
</dbReference>
<dbReference type="Gene3D" id="3.40.50.2300">
    <property type="match status" value="2"/>
</dbReference>
<feature type="domain" description="HAMP" evidence="20">
    <location>
        <begin position="156"/>
        <end position="209"/>
    </location>
</feature>
<dbReference type="EC" id="2.7.13.3" evidence="3"/>
<dbReference type="GO" id="GO:0005886">
    <property type="term" value="C:plasma membrane"/>
    <property type="evidence" value="ECO:0007669"/>
    <property type="project" value="UniProtKB-SubCell"/>
</dbReference>
<evidence type="ECO:0000256" key="10">
    <source>
        <dbReference type="ARBA" id="ARBA00022840"/>
    </source>
</evidence>
<keyword evidence="22" id="KW-1185">Reference proteome</keyword>
<sequence length="1138" mass="124714">MVYGSDVLTTAIRGYAATSDERYKNDFQVELSVTQARDKALITLREIGLLPTELDQIETSKANSDALIVLENEAFAAAGSGDTQQAIHIAFGDEYRRRKATIITPLVQTRAEIKARLLKEQEALAVSAVLYKTIAIGAIFLFFVTVILAMVLFFERKIAKPLKSLTENTQSLTDGDTSVRFRLKDALGELSNLGEALESFRVAKVSIEKQQWIKASLTEITEQVHQADSVEKFARTLLETLCPMMMAGNALVYLKDDKSSQIKGVAGYGTIENDAGEIAFAAGEGLVGEALRTRKLVILDQIPANYPRIQSGIGASAPHTIVIVPIIMDQVPSLFIELGLVGDLSEQRRELLNELPQVIAPHIGILFRNVHTKELLEATVKQAANLEATSLALQEAKEAAESAAKTKSDFLANMSHEIRTPMNAVIGMSHLALRTDLSIQQRNYLTKIKDAGQHLLGIINDILDYSKIEAGKFAIEKTEFDLEKVFHNIANILSEKANAKGLELIFNIEEDVPRFLIGDPLRIGQILLNYGSNAIKFTEVGEIFIAVSVQALEGQDIVLRFEVRDTGIGMTDAQKALLFQSFQQADMSTTHKYGGTGLGLAISKRLAELMGGAVGVESEYRRGSLFWFTARTVVVGSDGNARALHPDLRGLRVMVVDDNESARLVLTDVLNTLSLKVTAVSSGPEALRELRTADGVGKPYALVYLDWRMPEMDGLQTAMRINDLTLTLPPGMIMLTAYDREEVREHASQLGIREVMTKPITPSSLFDATMEVMNHTLRYGGNEVAAHGVMTVHDDAGHAFSGERILLVEDNEDNQEVVLGLLREAGLQIDIAENGKIALEKIGQTDYMLVFMDMQMPVMDGLEATRQIRKNPALESIPIVAMTANAMQQEQDACLEAGMDDFIAKPIDPEQLIQVLRRWLPPHFEVSMEEPSADTPLAQGDPIKGLDMNQGLRRVLGKKEVYWSLLRRFILGQADAPLKIRSAIGMGNLKEAELIAHTVKGLAGNIGATGVQRSAETLEQALRGGKERSTVMRTLGEFSADLGRIVASITAALPSDTSFTDEKPADTVNEPVVDRIRQGAIRSRLEALLKDGDASATDFLAANRDVLQALLQEQYDALQDKVEGFDFDAALAILKSKT</sequence>
<keyword evidence="7 17" id="KW-0812">Transmembrane</keyword>
<dbReference type="SMART" id="SM00387">
    <property type="entry name" value="HATPase_c"/>
    <property type="match status" value="1"/>
</dbReference>
<dbReference type="SUPFAM" id="SSF52172">
    <property type="entry name" value="CheY-like"/>
    <property type="match status" value="2"/>
</dbReference>
<dbReference type="FunFam" id="3.30.565.10:FF:000010">
    <property type="entry name" value="Sensor histidine kinase RcsC"/>
    <property type="match status" value="1"/>
</dbReference>
<gene>
    <name evidence="21" type="ORF">BN873_360071</name>
</gene>
<proteinExistence type="predicted"/>
<dbReference type="SUPFAM" id="SSF47226">
    <property type="entry name" value="Histidine-containing phosphotransfer domain, HPT domain"/>
    <property type="match status" value="1"/>
</dbReference>
<dbReference type="Pfam" id="PF00072">
    <property type="entry name" value="Response_reg"/>
    <property type="match status" value="2"/>
</dbReference>
<comment type="catalytic activity">
    <reaction evidence="1">
        <text>ATP + protein L-histidine = ADP + protein N-phospho-L-histidine.</text>
        <dbReference type="EC" id="2.7.13.3"/>
    </reaction>
</comment>
<dbReference type="InterPro" id="IPR036097">
    <property type="entry name" value="HisK_dim/P_sf"/>
</dbReference>
<keyword evidence="6 21" id="KW-0808">Transferase</keyword>
<evidence type="ECO:0000313" key="22">
    <source>
        <dbReference type="Proteomes" id="UP000035760"/>
    </source>
</evidence>
<dbReference type="SMART" id="SM00388">
    <property type="entry name" value="HisKA"/>
    <property type="match status" value="1"/>
</dbReference>
<dbReference type="Pfam" id="PF02518">
    <property type="entry name" value="HATPase_c"/>
    <property type="match status" value="1"/>
</dbReference>
<dbReference type="Pfam" id="PF01627">
    <property type="entry name" value="Hpt"/>
    <property type="match status" value="1"/>
</dbReference>
<dbReference type="SUPFAM" id="SSF55781">
    <property type="entry name" value="GAF domain-like"/>
    <property type="match status" value="1"/>
</dbReference>
<dbReference type="InterPro" id="IPR003594">
    <property type="entry name" value="HATPase_dom"/>
</dbReference>
<evidence type="ECO:0000256" key="9">
    <source>
        <dbReference type="ARBA" id="ARBA00022777"/>
    </source>
</evidence>
<evidence type="ECO:0000256" key="11">
    <source>
        <dbReference type="ARBA" id="ARBA00022989"/>
    </source>
</evidence>
<comment type="subunit">
    <text evidence="14">At low DSF concentrations, interacts with RpfF.</text>
</comment>
<accession>W6M5F9</accession>
<evidence type="ECO:0000256" key="14">
    <source>
        <dbReference type="ARBA" id="ARBA00064003"/>
    </source>
</evidence>
<reference evidence="21" key="1">
    <citation type="submission" date="2013-07" db="EMBL/GenBank/DDBJ databases">
        <authorList>
            <person name="McIlroy S."/>
        </authorList>
    </citation>
    <scope>NUCLEOTIDE SEQUENCE [LARGE SCALE GENOMIC DNA]</scope>
    <source>
        <strain evidence="21">Run_A_D11</strain>
    </source>
</reference>
<dbReference type="PRINTS" id="PR00344">
    <property type="entry name" value="BCTRLSENSOR"/>
</dbReference>
<dbReference type="PANTHER" id="PTHR45339">
    <property type="entry name" value="HYBRID SIGNAL TRANSDUCTION HISTIDINE KINASE J"/>
    <property type="match status" value="1"/>
</dbReference>
<evidence type="ECO:0000256" key="5">
    <source>
        <dbReference type="ARBA" id="ARBA00022553"/>
    </source>
</evidence>
<dbReference type="InterPro" id="IPR005467">
    <property type="entry name" value="His_kinase_dom"/>
</dbReference>
<comment type="subcellular location">
    <subcellularLocation>
        <location evidence="2">Cell membrane</location>
        <topology evidence="2">Multi-pass membrane protein</topology>
    </subcellularLocation>
</comment>
<dbReference type="CDD" id="cd17546">
    <property type="entry name" value="REC_hyHK_CKI1_RcsC-like"/>
    <property type="match status" value="2"/>
</dbReference>
<keyword evidence="10" id="KW-0067">ATP-binding</keyword>
<protein>
    <recommendedName>
        <fullName evidence="15">Sensory/regulatory protein RpfC</fullName>
        <ecNumber evidence="3">2.7.13.3</ecNumber>
    </recommendedName>
</protein>
<dbReference type="PROSITE" id="PS50109">
    <property type="entry name" value="HIS_KIN"/>
    <property type="match status" value="1"/>
</dbReference>
<reference evidence="21" key="2">
    <citation type="submission" date="2014-03" db="EMBL/GenBank/DDBJ databases">
        <title>Candidatus Competibacter-lineage genomes retrieved from metagenomes reveal functional metabolic diversity.</title>
        <authorList>
            <person name="McIlroy S.J."/>
            <person name="Albertsen M."/>
            <person name="Andresen E.K."/>
            <person name="Saunders A.M."/>
            <person name="Kristiansen R."/>
            <person name="Stokholm-Bjerregaard M."/>
            <person name="Nielsen K.L."/>
            <person name="Nielsen P.H."/>
        </authorList>
    </citation>
    <scope>NUCLEOTIDE SEQUENCE</scope>
    <source>
        <strain evidence="21">Run_A_D11</strain>
    </source>
</reference>
<dbReference type="Gene3D" id="1.20.120.160">
    <property type="entry name" value="HPT domain"/>
    <property type="match status" value="1"/>
</dbReference>
<feature type="domain" description="Response regulatory" evidence="19">
    <location>
        <begin position="652"/>
        <end position="773"/>
    </location>
</feature>
<dbReference type="InterPro" id="IPR003660">
    <property type="entry name" value="HAMP_dom"/>
</dbReference>
<dbReference type="OrthoDB" id="9810730at2"/>
<evidence type="ECO:0000256" key="17">
    <source>
        <dbReference type="SAM" id="Phobius"/>
    </source>
</evidence>
<dbReference type="InterPro" id="IPR029016">
    <property type="entry name" value="GAF-like_dom_sf"/>
</dbReference>
<dbReference type="PROSITE" id="PS50885">
    <property type="entry name" value="HAMP"/>
    <property type="match status" value="1"/>
</dbReference>
<dbReference type="EMBL" id="CBTJ020000043">
    <property type="protein sequence ID" value="CDI02977.1"/>
    <property type="molecule type" value="Genomic_DNA"/>
</dbReference>
<evidence type="ECO:0000313" key="21">
    <source>
        <dbReference type="EMBL" id="CDI02977.1"/>
    </source>
</evidence>
<dbReference type="InterPro" id="IPR036641">
    <property type="entry name" value="HPT_dom_sf"/>
</dbReference>
<dbReference type="InterPro" id="IPR036890">
    <property type="entry name" value="HATPase_C_sf"/>
</dbReference>
<dbReference type="PROSITE" id="PS50110">
    <property type="entry name" value="RESPONSE_REGULATORY"/>
    <property type="match status" value="2"/>
</dbReference>
<dbReference type="SUPFAM" id="SSF47384">
    <property type="entry name" value="Homodimeric domain of signal transducing histidine kinase"/>
    <property type="match status" value="1"/>
</dbReference>
<keyword evidence="5 16" id="KW-0597">Phosphoprotein</keyword>
<dbReference type="Proteomes" id="UP000035760">
    <property type="component" value="Unassembled WGS sequence"/>
</dbReference>
<feature type="modified residue" description="4-aspartylphosphate" evidence="16">
    <location>
        <position position="706"/>
    </location>
</feature>
<dbReference type="InterPro" id="IPR004358">
    <property type="entry name" value="Sig_transdc_His_kin-like_C"/>
</dbReference>
<organism evidence="21 22">
    <name type="scientific">Candidatus Competibacter denitrificans Run_A_D11</name>
    <dbReference type="NCBI Taxonomy" id="1400863"/>
    <lineage>
        <taxon>Bacteria</taxon>
        <taxon>Pseudomonadati</taxon>
        <taxon>Pseudomonadota</taxon>
        <taxon>Gammaproteobacteria</taxon>
        <taxon>Candidatus Competibacteraceae</taxon>
        <taxon>Candidatus Competibacter</taxon>
    </lineage>
</organism>
<dbReference type="InterPro" id="IPR008207">
    <property type="entry name" value="Sig_transdc_His_kin_Hpt_dom"/>
</dbReference>
<dbReference type="RefSeq" id="WP_053085297.1">
    <property type="nucleotide sequence ID" value="NZ_CBTJ020000043.1"/>
</dbReference>
<name>W6M5F9_9GAMM</name>
<dbReference type="Pfam" id="PF00512">
    <property type="entry name" value="HisKA"/>
    <property type="match status" value="1"/>
</dbReference>
<evidence type="ECO:0000256" key="6">
    <source>
        <dbReference type="ARBA" id="ARBA00022679"/>
    </source>
</evidence>
<dbReference type="InterPro" id="IPR001789">
    <property type="entry name" value="Sig_transdc_resp-reg_receiver"/>
</dbReference>
<feature type="transmembrane region" description="Helical" evidence="17">
    <location>
        <begin position="129"/>
        <end position="154"/>
    </location>
</feature>
<feature type="domain" description="Histidine kinase" evidence="18">
    <location>
        <begin position="413"/>
        <end position="634"/>
    </location>
</feature>
<evidence type="ECO:0000256" key="3">
    <source>
        <dbReference type="ARBA" id="ARBA00012438"/>
    </source>
</evidence>
<dbReference type="InterPro" id="IPR003661">
    <property type="entry name" value="HisK_dim/P_dom"/>
</dbReference>
<evidence type="ECO:0000259" key="19">
    <source>
        <dbReference type="PROSITE" id="PS50110"/>
    </source>
</evidence>
<evidence type="ECO:0000256" key="2">
    <source>
        <dbReference type="ARBA" id="ARBA00004651"/>
    </source>
</evidence>
<keyword evidence="4" id="KW-1003">Cell membrane</keyword>
<evidence type="ECO:0000256" key="16">
    <source>
        <dbReference type="PROSITE-ProRule" id="PRU00169"/>
    </source>
</evidence>
<dbReference type="CDD" id="cd00082">
    <property type="entry name" value="HisKA"/>
    <property type="match status" value="1"/>
</dbReference>
<keyword evidence="11 17" id="KW-1133">Transmembrane helix</keyword>
<dbReference type="Gene3D" id="1.10.287.130">
    <property type="match status" value="1"/>
</dbReference>
<evidence type="ECO:0000256" key="7">
    <source>
        <dbReference type="ARBA" id="ARBA00022692"/>
    </source>
</evidence>
<evidence type="ECO:0000256" key="1">
    <source>
        <dbReference type="ARBA" id="ARBA00000085"/>
    </source>
</evidence>
<dbReference type="Gene3D" id="6.10.340.10">
    <property type="match status" value="1"/>
</dbReference>
<dbReference type="SUPFAM" id="SSF55874">
    <property type="entry name" value="ATPase domain of HSP90 chaperone/DNA topoisomerase II/histidine kinase"/>
    <property type="match status" value="1"/>
</dbReference>
<dbReference type="AlphaFoldDB" id="W6M5F9"/>
<dbReference type="CDD" id="cd16922">
    <property type="entry name" value="HATPase_EvgS-ArcB-TorS-like"/>
    <property type="match status" value="1"/>
</dbReference>
<dbReference type="STRING" id="1400863.BN873_360071"/>
<dbReference type="GO" id="GO:0000155">
    <property type="term" value="F:phosphorelay sensor kinase activity"/>
    <property type="evidence" value="ECO:0007669"/>
    <property type="project" value="InterPro"/>
</dbReference>
<dbReference type="GO" id="GO:0005524">
    <property type="term" value="F:ATP binding"/>
    <property type="evidence" value="ECO:0007669"/>
    <property type="project" value="UniProtKB-KW"/>
</dbReference>
<evidence type="ECO:0000259" key="18">
    <source>
        <dbReference type="PROSITE" id="PS50109"/>
    </source>
</evidence>
<evidence type="ECO:0000256" key="8">
    <source>
        <dbReference type="ARBA" id="ARBA00022741"/>
    </source>
</evidence>
<comment type="caution">
    <text evidence="21">The sequence shown here is derived from an EMBL/GenBank/DDBJ whole genome shotgun (WGS) entry which is preliminary data.</text>
</comment>
<dbReference type="FunFam" id="1.10.287.130:FF:000002">
    <property type="entry name" value="Two-component osmosensing histidine kinase"/>
    <property type="match status" value="1"/>
</dbReference>
<evidence type="ECO:0000256" key="12">
    <source>
        <dbReference type="ARBA" id="ARBA00023012"/>
    </source>
</evidence>
<dbReference type="PANTHER" id="PTHR45339:SF1">
    <property type="entry name" value="HYBRID SIGNAL TRANSDUCTION HISTIDINE KINASE J"/>
    <property type="match status" value="1"/>
</dbReference>
<evidence type="ECO:0000256" key="13">
    <source>
        <dbReference type="ARBA" id="ARBA00023136"/>
    </source>
</evidence>
<keyword evidence="13 17" id="KW-0472">Membrane</keyword>
<dbReference type="InterPro" id="IPR011006">
    <property type="entry name" value="CheY-like_superfamily"/>
</dbReference>
<evidence type="ECO:0000256" key="4">
    <source>
        <dbReference type="ARBA" id="ARBA00022475"/>
    </source>
</evidence>
<dbReference type="Gene3D" id="3.30.565.10">
    <property type="entry name" value="Histidine kinase-like ATPase, C-terminal domain"/>
    <property type="match status" value="1"/>
</dbReference>
<dbReference type="SMART" id="SM00448">
    <property type="entry name" value="REC"/>
    <property type="match status" value="2"/>
</dbReference>
<keyword evidence="12" id="KW-0902">Two-component regulatory system</keyword>
<dbReference type="Pfam" id="PF13185">
    <property type="entry name" value="GAF_2"/>
    <property type="match status" value="1"/>
</dbReference>